<evidence type="ECO:0000256" key="11">
    <source>
        <dbReference type="ARBA" id="ARBA00023201"/>
    </source>
</evidence>
<dbReference type="Gene3D" id="2.60.470.10">
    <property type="entry name" value="Acid-sensing ion channels like domains"/>
    <property type="match status" value="1"/>
</dbReference>
<dbReference type="WormBase" id="F28A12.1">
    <property type="protein sequence ID" value="CE09735"/>
    <property type="gene ID" value="WBGene00017879"/>
    <property type="gene designation" value="acd-4"/>
</dbReference>
<dbReference type="Reactome" id="R-CEL-2672351">
    <property type="pathway name" value="Stimuli-sensing channels"/>
</dbReference>
<evidence type="ECO:0000256" key="8">
    <source>
        <dbReference type="ARBA" id="ARBA00023065"/>
    </source>
</evidence>
<keyword evidence="11 13" id="KW-0739">Sodium transport</keyword>
<dbReference type="OrthoDB" id="6021021at2759"/>
<keyword evidence="7" id="KW-0915">Sodium</keyword>
<evidence type="ECO:0000313" key="16">
    <source>
        <dbReference type="Proteomes" id="UP000001940"/>
    </source>
</evidence>
<dbReference type="DIP" id="DIP-24777N"/>
<evidence type="ECO:0000256" key="6">
    <source>
        <dbReference type="ARBA" id="ARBA00022989"/>
    </source>
</evidence>
<dbReference type="eggNOG" id="KOG4294">
    <property type="taxonomic scope" value="Eukaryota"/>
</dbReference>
<feature type="transmembrane region" description="Helical" evidence="14">
    <location>
        <begin position="472"/>
        <end position="496"/>
    </location>
</feature>
<evidence type="ECO:0000256" key="14">
    <source>
        <dbReference type="SAM" id="Phobius"/>
    </source>
</evidence>
<evidence type="ECO:0000256" key="9">
    <source>
        <dbReference type="ARBA" id="ARBA00023136"/>
    </source>
</evidence>
<dbReference type="Pfam" id="PF00858">
    <property type="entry name" value="ASC"/>
    <property type="match status" value="1"/>
</dbReference>
<dbReference type="InParanoid" id="Q22970"/>
<evidence type="ECO:0000256" key="4">
    <source>
        <dbReference type="ARBA" id="ARBA00022461"/>
    </source>
</evidence>
<keyword evidence="10" id="KW-0325">Glycoprotein</keyword>
<dbReference type="PhylomeDB" id="Q22970"/>
<dbReference type="GO" id="GO:0005886">
    <property type="term" value="C:plasma membrane"/>
    <property type="evidence" value="ECO:0000318"/>
    <property type="project" value="GO_Central"/>
</dbReference>
<sequence length="613" mass="70419">MNRKRKLSCFVSVKFPVDSVKKLRKTEGVGSVYQETQHFSTITTVNGPRRIFYGKRSAQIFWILVVISILAFLVYQIVILIQYFYSKPTLSQINFITNEGAVYFPSVTVCNLNPVKTSFIKKLNSSGDLSEELLNYLLATKTNSMYMFNNANIFELKRAHLNALVYLANHPDFEIVNFLNSAQFDCDELFETCFYGGKQFNCCKYMTQSITSLGRCWELNLRNETDAWLTKKGRSGTSPKTGLQIIANARQSEQFINFHYSSFQENGFRYFIHPPHVSPDLAAEGITVSPSRVVNSAIKTVLHDLLNHENWGNCTSSWPEHYNTNLPYSSSACQALCVSNYFKKLCGCSPYSYNIDNNTQVCLPYEEVICMMEKMTKSDSNGTVSLDFPFCAECHLACQKTSYSSYTSYGDGFNYNSMKWLTRETNRSASYIRQNIAIINIHFMELFYTSYSQVKATTILNTFNKIFGLNGLWFGMSVVSLTELILYFTKISWIAVSSKRRQYLFEKKMSEKRKERNIEEAVQEAEISRSRRSSAANLKFLDIESLDDEDYWYRSSSQLSDSHLDNVIQLAIDFEKPLQRPSAISLPRISECCEDFEEEDEDENNDLGIIIKL</sequence>
<evidence type="ECO:0000313" key="17">
    <source>
        <dbReference type="WormBase" id="F28A12.1"/>
    </source>
</evidence>
<evidence type="ECO:0000256" key="2">
    <source>
        <dbReference type="ARBA" id="ARBA00007193"/>
    </source>
</evidence>
<keyword evidence="12 13" id="KW-0407">Ion channel</keyword>
<proteinExistence type="inferred from homology"/>
<dbReference type="PANTHER" id="PTHR11690:SF118">
    <property type="entry name" value="SODIUM CHANNEL PROTEIN NACH"/>
    <property type="match status" value="1"/>
</dbReference>
<dbReference type="HOGENOM" id="CLU_023755_0_0_1"/>
<comment type="similarity">
    <text evidence="2 13">Belongs to the amiloride-sensitive sodium channel (TC 1.A.6) family.</text>
</comment>
<evidence type="ECO:0000256" key="10">
    <source>
        <dbReference type="ARBA" id="ARBA00023180"/>
    </source>
</evidence>
<accession>Q22970</accession>
<evidence type="ECO:0000256" key="5">
    <source>
        <dbReference type="ARBA" id="ARBA00022692"/>
    </source>
</evidence>
<evidence type="ECO:0000256" key="3">
    <source>
        <dbReference type="ARBA" id="ARBA00022448"/>
    </source>
</evidence>
<evidence type="ECO:0000313" key="15">
    <source>
        <dbReference type="EMBL" id="CCD70112.1"/>
    </source>
</evidence>
<organism evidence="15 16">
    <name type="scientific">Caenorhabditis elegans</name>
    <dbReference type="NCBI Taxonomy" id="6239"/>
    <lineage>
        <taxon>Eukaryota</taxon>
        <taxon>Metazoa</taxon>
        <taxon>Ecdysozoa</taxon>
        <taxon>Nematoda</taxon>
        <taxon>Chromadorea</taxon>
        <taxon>Rhabditida</taxon>
        <taxon>Rhabditina</taxon>
        <taxon>Rhabditomorpha</taxon>
        <taxon>Rhabditoidea</taxon>
        <taxon>Rhabditidae</taxon>
        <taxon>Peloderinae</taxon>
        <taxon>Caenorhabditis</taxon>
    </lineage>
</organism>
<keyword evidence="3 13" id="KW-0813">Transport</keyword>
<dbReference type="AGR" id="WB:WBGene00017879"/>
<keyword evidence="4 13" id="KW-0894">Sodium channel</keyword>
<name>Q22970_CAEEL</name>
<dbReference type="RefSeq" id="NP_505230.1">
    <property type="nucleotide sequence ID" value="NM_072829.3"/>
</dbReference>
<dbReference type="PIR" id="T28952">
    <property type="entry name" value="T28952"/>
</dbReference>
<keyword evidence="8 13" id="KW-0406">Ion transport</keyword>
<keyword evidence="16" id="KW-1185">Reference proteome</keyword>
<dbReference type="OMA" id="HQNFSIA"/>
<keyword evidence="9 14" id="KW-0472">Membrane</keyword>
<dbReference type="PaxDb" id="6239-F28A12.1"/>
<dbReference type="Proteomes" id="UP000001940">
    <property type="component" value="Chromosome V"/>
</dbReference>
<dbReference type="EMBL" id="BX284605">
    <property type="protein sequence ID" value="CCD70112.1"/>
    <property type="molecule type" value="Genomic_DNA"/>
</dbReference>
<evidence type="ECO:0000256" key="13">
    <source>
        <dbReference type="RuleBase" id="RU000679"/>
    </source>
</evidence>
<keyword evidence="6 14" id="KW-1133">Transmembrane helix</keyword>
<comment type="subcellular location">
    <subcellularLocation>
        <location evidence="1">Membrane</location>
        <topology evidence="1">Multi-pass membrane protein</topology>
    </subcellularLocation>
</comment>
<dbReference type="GO" id="GO:0035725">
    <property type="term" value="P:sodium ion transmembrane transport"/>
    <property type="evidence" value="ECO:0000318"/>
    <property type="project" value="GO_Central"/>
</dbReference>
<evidence type="ECO:0000256" key="7">
    <source>
        <dbReference type="ARBA" id="ARBA00023053"/>
    </source>
</evidence>
<dbReference type="SMR" id="Q22970"/>
<dbReference type="FunCoup" id="Q22970">
    <property type="interactions" value="5"/>
</dbReference>
<dbReference type="Bgee" id="WBGene00017879">
    <property type="expression patterns" value="Expressed in larva"/>
</dbReference>
<dbReference type="CTD" id="185036"/>
<dbReference type="GeneID" id="185036"/>
<dbReference type="InterPro" id="IPR001873">
    <property type="entry name" value="ENaC"/>
</dbReference>
<dbReference type="GO" id="GO:0015280">
    <property type="term" value="F:ligand-gated sodium channel activity"/>
    <property type="evidence" value="ECO:0000318"/>
    <property type="project" value="GO_Central"/>
</dbReference>
<dbReference type="PRINTS" id="PR01078">
    <property type="entry name" value="AMINACHANNEL"/>
</dbReference>
<keyword evidence="5 13" id="KW-0812">Transmembrane</keyword>
<dbReference type="PANTHER" id="PTHR11690">
    <property type="entry name" value="AMILORIDE-SENSITIVE SODIUM CHANNEL-RELATED"/>
    <property type="match status" value="1"/>
</dbReference>
<gene>
    <name evidence="15 17" type="primary">acd-4</name>
    <name evidence="15" type="ORF">CELE_F28A12.1</name>
    <name evidence="17" type="ORF">F28A12.1</name>
</gene>
<dbReference type="STRING" id="6239.F28A12.1.1"/>
<evidence type="ECO:0000256" key="1">
    <source>
        <dbReference type="ARBA" id="ARBA00004141"/>
    </source>
</evidence>
<feature type="transmembrane region" description="Helical" evidence="14">
    <location>
        <begin position="60"/>
        <end position="85"/>
    </location>
</feature>
<dbReference type="Gene3D" id="1.10.287.770">
    <property type="entry name" value="YojJ-like"/>
    <property type="match status" value="1"/>
</dbReference>
<dbReference type="UCSC" id="F28A12.1">
    <property type="organism name" value="c. elegans"/>
</dbReference>
<dbReference type="AlphaFoldDB" id="Q22970"/>
<dbReference type="KEGG" id="cel:CELE_F28A12.1"/>
<protein>
    <submittedName>
        <fullName evidence="15">DEgenerin Like</fullName>
    </submittedName>
</protein>
<evidence type="ECO:0000256" key="12">
    <source>
        <dbReference type="ARBA" id="ARBA00023303"/>
    </source>
</evidence>
<reference evidence="15 16" key="1">
    <citation type="journal article" date="1998" name="Science">
        <title>Genome sequence of the nematode C. elegans: a platform for investigating biology.</title>
        <authorList>
            <consortium name="The C. elegans sequencing consortium"/>
            <person name="Sulson J.E."/>
            <person name="Waterston R."/>
        </authorList>
    </citation>
    <scope>NUCLEOTIDE SEQUENCE [LARGE SCALE GENOMIC DNA]</scope>
    <source>
        <strain evidence="15 16">Bristol N2</strain>
    </source>
</reference>